<evidence type="ECO:0000313" key="5">
    <source>
        <dbReference type="Proteomes" id="UP001595632"/>
    </source>
</evidence>
<keyword evidence="5" id="KW-1185">Reference proteome</keyword>
<protein>
    <submittedName>
        <fullName evidence="4">Response regulator</fullName>
    </submittedName>
</protein>
<proteinExistence type="predicted"/>
<feature type="modified residue" description="4-aspartylphosphate" evidence="2">
    <location>
        <position position="63"/>
    </location>
</feature>
<dbReference type="InterPro" id="IPR001789">
    <property type="entry name" value="Sig_transdc_resp-reg_receiver"/>
</dbReference>
<dbReference type="PANTHER" id="PTHR44591">
    <property type="entry name" value="STRESS RESPONSE REGULATOR PROTEIN 1"/>
    <property type="match status" value="1"/>
</dbReference>
<reference evidence="5" key="1">
    <citation type="journal article" date="2019" name="Int. J. Syst. Evol. Microbiol.">
        <title>The Global Catalogue of Microorganisms (GCM) 10K type strain sequencing project: providing services to taxonomists for standard genome sequencing and annotation.</title>
        <authorList>
            <consortium name="The Broad Institute Genomics Platform"/>
            <consortium name="The Broad Institute Genome Sequencing Center for Infectious Disease"/>
            <person name="Wu L."/>
            <person name="Ma J."/>
        </authorList>
    </citation>
    <scope>NUCLEOTIDE SEQUENCE [LARGE SCALE GENOMIC DNA]</scope>
    <source>
        <strain evidence="5">KCTC 52366</strain>
    </source>
</reference>
<evidence type="ECO:0000313" key="4">
    <source>
        <dbReference type="EMBL" id="MFC3143036.1"/>
    </source>
</evidence>
<dbReference type="Proteomes" id="UP001595632">
    <property type="component" value="Unassembled WGS sequence"/>
</dbReference>
<evidence type="ECO:0000256" key="1">
    <source>
        <dbReference type="ARBA" id="ARBA00022553"/>
    </source>
</evidence>
<dbReference type="CDD" id="cd00156">
    <property type="entry name" value="REC"/>
    <property type="match status" value="1"/>
</dbReference>
<dbReference type="PANTHER" id="PTHR44591:SF23">
    <property type="entry name" value="CHEY SUBFAMILY"/>
    <property type="match status" value="1"/>
</dbReference>
<dbReference type="Pfam" id="PF00072">
    <property type="entry name" value="Response_reg"/>
    <property type="match status" value="1"/>
</dbReference>
<organism evidence="4 5">
    <name type="scientific">Psychromarinibacter halotolerans</name>
    <dbReference type="NCBI Taxonomy" id="1775175"/>
    <lineage>
        <taxon>Bacteria</taxon>
        <taxon>Pseudomonadati</taxon>
        <taxon>Pseudomonadota</taxon>
        <taxon>Alphaproteobacteria</taxon>
        <taxon>Rhodobacterales</taxon>
        <taxon>Paracoccaceae</taxon>
        <taxon>Psychromarinibacter</taxon>
    </lineage>
</organism>
<gene>
    <name evidence="4" type="ORF">ACFOGP_09970</name>
</gene>
<evidence type="ECO:0000256" key="2">
    <source>
        <dbReference type="PROSITE-ProRule" id="PRU00169"/>
    </source>
</evidence>
<dbReference type="Gene3D" id="3.40.50.2300">
    <property type="match status" value="1"/>
</dbReference>
<name>A0ABV7GU44_9RHOB</name>
<dbReference type="EMBL" id="JBHRTB010000010">
    <property type="protein sequence ID" value="MFC3143036.1"/>
    <property type="molecule type" value="Genomic_DNA"/>
</dbReference>
<evidence type="ECO:0000259" key="3">
    <source>
        <dbReference type="PROSITE" id="PS50110"/>
    </source>
</evidence>
<dbReference type="InterPro" id="IPR050595">
    <property type="entry name" value="Bact_response_regulator"/>
</dbReference>
<accession>A0ABV7GU44</accession>
<comment type="caution">
    <text evidence="4">The sequence shown here is derived from an EMBL/GenBank/DDBJ whole genome shotgun (WGS) entry which is preliminary data.</text>
</comment>
<dbReference type="PROSITE" id="PS50110">
    <property type="entry name" value="RESPONSE_REGULATORY"/>
    <property type="match status" value="1"/>
</dbReference>
<feature type="domain" description="Response regulatory" evidence="3">
    <location>
        <begin position="12"/>
        <end position="130"/>
    </location>
</feature>
<dbReference type="RefSeq" id="WP_275633015.1">
    <property type="nucleotide sequence ID" value="NZ_JARGYD010000004.1"/>
</dbReference>
<sequence length="136" mass="15359">MAAAAPITRTPDILVVEDSALDREMMRRVLALHPKCRDVYFVETVSRAREAVSKYRVRLIFMDNTLPDGHGSSLALELSNTPAHRDIPVILVSDWPSPFMYAKANAPNVREIWTKDQFDLANVSRVIDGQMRPRPA</sequence>
<dbReference type="SUPFAM" id="SSF52172">
    <property type="entry name" value="CheY-like"/>
    <property type="match status" value="1"/>
</dbReference>
<dbReference type="InterPro" id="IPR011006">
    <property type="entry name" value="CheY-like_superfamily"/>
</dbReference>
<keyword evidence="1 2" id="KW-0597">Phosphoprotein</keyword>